<evidence type="ECO:0000259" key="3">
    <source>
        <dbReference type="Pfam" id="PF20428"/>
    </source>
</evidence>
<dbReference type="PANTHER" id="PTHR21561:SF25">
    <property type="entry name" value="OS03G0811500 PROTEIN"/>
    <property type="match status" value="1"/>
</dbReference>
<dbReference type="PANTHER" id="PTHR21561">
    <property type="entry name" value="INO80 COMPLEX SUBUNIT B"/>
    <property type="match status" value="1"/>
</dbReference>
<reference evidence="4" key="1">
    <citation type="journal article" date="2022" name="Int. J. Mol. Sci.">
        <title>Draft Genome of Tanacetum Coccineum: Genomic Comparison of Closely Related Tanacetum-Family Plants.</title>
        <authorList>
            <person name="Yamashiro T."/>
            <person name="Shiraishi A."/>
            <person name="Nakayama K."/>
            <person name="Satake H."/>
        </authorList>
    </citation>
    <scope>NUCLEOTIDE SEQUENCE</scope>
</reference>
<feature type="compositionally biased region" description="Basic and acidic residues" evidence="1">
    <location>
        <begin position="9"/>
        <end position="21"/>
    </location>
</feature>
<name>A0ABQ5I4B5_9ASTR</name>
<evidence type="ECO:0000313" key="5">
    <source>
        <dbReference type="Proteomes" id="UP001151760"/>
    </source>
</evidence>
<feature type="non-terminal residue" evidence="4">
    <location>
        <position position="1"/>
    </location>
</feature>
<evidence type="ECO:0000259" key="2">
    <source>
        <dbReference type="Pfam" id="PF04795"/>
    </source>
</evidence>
<feature type="domain" description="INO80 complex subunit B-like conserved region" evidence="2">
    <location>
        <begin position="57"/>
        <end position="83"/>
    </location>
</feature>
<gene>
    <name evidence="4" type="ORF">Tco_1089910</name>
</gene>
<dbReference type="InterPro" id="IPR029523">
    <property type="entry name" value="INO80B/Ies2"/>
</dbReference>
<feature type="domain" description="Sey1/RHD3-like three-helix bundle" evidence="3">
    <location>
        <begin position="184"/>
        <end position="237"/>
    </location>
</feature>
<protein>
    <submittedName>
        <fullName evidence="4">Root hair defective 3-like protein</fullName>
    </submittedName>
</protein>
<accession>A0ABQ5I4B5</accession>
<feature type="compositionally biased region" description="Basic and acidic residues" evidence="1">
    <location>
        <begin position="60"/>
        <end position="90"/>
    </location>
</feature>
<dbReference type="Pfam" id="PF20428">
    <property type="entry name" value="Sey1_3HB"/>
    <property type="match status" value="1"/>
</dbReference>
<sequence>KKHRNLSRVSRDDSDSKRSGRDSVSVDTGYEEENMFPNGLPPALPRKNKDKLNEVVQQLKKAEAAERRKMQNEKAARESEMCTTKLKPEHAPWTGQGRTGLSLKQGQSLKPESSLSCSSLGCLLNAGAAETFYDSVQGQISLLGGAILSSGLAHYALSEFELLAEELLMSNSIITKFVTLLVPAAMTLITTVRCKSLWAQFQKETAYTITQAIASQEASKHNDNWLPPPWAIASIVVSFGDPLVTNLLRKLAEEGQRLAISELHINTSSQPQASRVIQDGIGGSNSGFSSTTSS</sequence>
<feature type="region of interest" description="Disordered" evidence="1">
    <location>
        <begin position="1"/>
        <end position="104"/>
    </location>
</feature>
<dbReference type="InterPro" id="IPR046758">
    <property type="entry name" value="Sey1/RHD3-like_3HB"/>
</dbReference>
<evidence type="ECO:0000256" key="1">
    <source>
        <dbReference type="SAM" id="MobiDB-lite"/>
    </source>
</evidence>
<dbReference type="Pfam" id="PF04795">
    <property type="entry name" value="PAPA-1"/>
    <property type="match status" value="1"/>
</dbReference>
<reference evidence="4" key="2">
    <citation type="submission" date="2022-01" db="EMBL/GenBank/DDBJ databases">
        <authorList>
            <person name="Yamashiro T."/>
            <person name="Shiraishi A."/>
            <person name="Satake H."/>
            <person name="Nakayama K."/>
        </authorList>
    </citation>
    <scope>NUCLEOTIDE SEQUENCE</scope>
</reference>
<organism evidence="4 5">
    <name type="scientific">Tanacetum coccineum</name>
    <dbReference type="NCBI Taxonomy" id="301880"/>
    <lineage>
        <taxon>Eukaryota</taxon>
        <taxon>Viridiplantae</taxon>
        <taxon>Streptophyta</taxon>
        <taxon>Embryophyta</taxon>
        <taxon>Tracheophyta</taxon>
        <taxon>Spermatophyta</taxon>
        <taxon>Magnoliopsida</taxon>
        <taxon>eudicotyledons</taxon>
        <taxon>Gunneridae</taxon>
        <taxon>Pentapetalae</taxon>
        <taxon>asterids</taxon>
        <taxon>campanulids</taxon>
        <taxon>Asterales</taxon>
        <taxon>Asteraceae</taxon>
        <taxon>Asteroideae</taxon>
        <taxon>Anthemideae</taxon>
        <taxon>Anthemidinae</taxon>
        <taxon>Tanacetum</taxon>
    </lineage>
</organism>
<dbReference type="EMBL" id="BQNB010020292">
    <property type="protein sequence ID" value="GJT94392.1"/>
    <property type="molecule type" value="Genomic_DNA"/>
</dbReference>
<comment type="caution">
    <text evidence="4">The sequence shown here is derived from an EMBL/GenBank/DDBJ whole genome shotgun (WGS) entry which is preliminary data.</text>
</comment>
<keyword evidence="5" id="KW-1185">Reference proteome</keyword>
<dbReference type="InterPro" id="IPR006880">
    <property type="entry name" value="INO80B_C"/>
</dbReference>
<dbReference type="Proteomes" id="UP001151760">
    <property type="component" value="Unassembled WGS sequence"/>
</dbReference>
<evidence type="ECO:0000313" key="4">
    <source>
        <dbReference type="EMBL" id="GJT94392.1"/>
    </source>
</evidence>
<proteinExistence type="predicted"/>